<dbReference type="AlphaFoldDB" id="A0A841GY38"/>
<feature type="domain" description="DUF2382" evidence="3">
    <location>
        <begin position="145"/>
        <end position="255"/>
    </location>
</feature>
<dbReference type="PANTHER" id="PTHR38463:SF1">
    <property type="entry name" value="STRESS RESPONSE PROTEIN YSNF"/>
    <property type="match status" value="1"/>
</dbReference>
<dbReference type="GO" id="GO:0030077">
    <property type="term" value="C:plasma membrane light-harvesting complex"/>
    <property type="evidence" value="ECO:0007669"/>
    <property type="project" value="InterPro"/>
</dbReference>
<comment type="caution">
    <text evidence="4">The sequence shown here is derived from an EMBL/GenBank/DDBJ whole genome shotgun (WGS) entry which is preliminary data.</text>
</comment>
<evidence type="ECO:0000259" key="3">
    <source>
        <dbReference type="Pfam" id="PF09557"/>
    </source>
</evidence>
<dbReference type="SUPFAM" id="SSF50346">
    <property type="entry name" value="PRC-barrel domain"/>
    <property type="match status" value="1"/>
</dbReference>
<dbReference type="InterPro" id="IPR027275">
    <property type="entry name" value="PRC-brl_dom"/>
</dbReference>
<dbReference type="NCBIfam" id="TIGR02271">
    <property type="entry name" value="YsnF/AvaK domain"/>
    <property type="match status" value="1"/>
</dbReference>
<name>A0A841GY38_9BACT</name>
<dbReference type="RefSeq" id="WP_170034546.1">
    <property type="nucleotide sequence ID" value="NZ_JABDTL010000001.1"/>
</dbReference>
<dbReference type="GO" id="GO:0019684">
    <property type="term" value="P:photosynthesis, light reaction"/>
    <property type="evidence" value="ECO:0007669"/>
    <property type="project" value="InterPro"/>
</dbReference>
<dbReference type="InterPro" id="IPR052967">
    <property type="entry name" value="Stress_Response_Assoc"/>
</dbReference>
<dbReference type="Pfam" id="PF05239">
    <property type="entry name" value="PRC"/>
    <property type="match status" value="1"/>
</dbReference>
<dbReference type="InterPro" id="IPR011033">
    <property type="entry name" value="PRC_barrel-like_sf"/>
</dbReference>
<dbReference type="PANTHER" id="PTHR38463">
    <property type="entry name" value="STRESS RESPONSE PROTEIN YSNF"/>
    <property type="match status" value="1"/>
</dbReference>
<evidence type="ECO:0000313" key="4">
    <source>
        <dbReference type="EMBL" id="MBB6070681.1"/>
    </source>
</evidence>
<accession>A0A841GY38</accession>
<evidence type="ECO:0000259" key="2">
    <source>
        <dbReference type="Pfam" id="PF05239"/>
    </source>
</evidence>
<feature type="region of interest" description="Disordered" evidence="1">
    <location>
        <begin position="255"/>
        <end position="279"/>
    </location>
</feature>
<feature type="compositionally biased region" description="Basic and acidic residues" evidence="1">
    <location>
        <begin position="255"/>
        <end position="271"/>
    </location>
</feature>
<sequence length="279" mass="31338">MATNEPMDRVVPLNSLPSYKVADGEPDIRGWDVMSADGRRIGRVDDLLVDTGANKVRYVDVEGDRGHMCVPIGLARLERDSRQVMVDRMQADQFGALPTHERGNVTRDYEMQLGRAMDTDFDTRTSNGTNLYGHEGFRDEGAVRLVLSEEELAVGKRQVAAGEVGVSKRVETEHVTDQVSLRHDEVDIERRPITDGYSATGINEIGAEEIRVPLHAEEAIVEKRVVPKEELIVRTREVVETETVEADLRRERAEVHREGVTERTVTDRPLTDNDGLNNR</sequence>
<dbReference type="InterPro" id="IPR019060">
    <property type="entry name" value="DUF2382"/>
</dbReference>
<gene>
    <name evidence="4" type="ORF">HNQ61_002302</name>
</gene>
<evidence type="ECO:0000313" key="5">
    <source>
        <dbReference type="Proteomes" id="UP000582837"/>
    </source>
</evidence>
<organism evidence="4 5">
    <name type="scientific">Longimicrobium terrae</name>
    <dbReference type="NCBI Taxonomy" id="1639882"/>
    <lineage>
        <taxon>Bacteria</taxon>
        <taxon>Pseudomonadati</taxon>
        <taxon>Gemmatimonadota</taxon>
        <taxon>Longimicrobiia</taxon>
        <taxon>Longimicrobiales</taxon>
        <taxon>Longimicrobiaceae</taxon>
        <taxon>Longimicrobium</taxon>
    </lineage>
</organism>
<feature type="domain" description="PRC-barrel" evidence="2">
    <location>
        <begin position="27"/>
        <end position="91"/>
    </location>
</feature>
<keyword evidence="5" id="KW-1185">Reference proteome</keyword>
<evidence type="ECO:0000256" key="1">
    <source>
        <dbReference type="SAM" id="MobiDB-lite"/>
    </source>
</evidence>
<dbReference type="Pfam" id="PF09557">
    <property type="entry name" value="DUF2382"/>
    <property type="match status" value="1"/>
</dbReference>
<protein>
    <submittedName>
        <fullName evidence="4">Uncharacterized protein (TIGR02271 family)</fullName>
    </submittedName>
</protein>
<dbReference type="EMBL" id="JACHIA010000005">
    <property type="protein sequence ID" value="MBB6070681.1"/>
    <property type="molecule type" value="Genomic_DNA"/>
</dbReference>
<reference evidence="4 5" key="1">
    <citation type="submission" date="2020-08" db="EMBL/GenBank/DDBJ databases">
        <title>Genomic Encyclopedia of Type Strains, Phase IV (KMG-IV): sequencing the most valuable type-strain genomes for metagenomic binning, comparative biology and taxonomic classification.</title>
        <authorList>
            <person name="Goeker M."/>
        </authorList>
    </citation>
    <scope>NUCLEOTIDE SEQUENCE [LARGE SCALE GENOMIC DNA]</scope>
    <source>
        <strain evidence="4 5">DSM 29007</strain>
    </source>
</reference>
<proteinExistence type="predicted"/>
<dbReference type="Gene3D" id="3.90.50.10">
    <property type="entry name" value="Photosynthetic Reaction Center, subunit H, domain 2"/>
    <property type="match status" value="1"/>
</dbReference>
<dbReference type="InterPro" id="IPR014747">
    <property type="entry name" value="Bac_photo_RC_H_C"/>
</dbReference>
<dbReference type="Proteomes" id="UP000582837">
    <property type="component" value="Unassembled WGS sequence"/>
</dbReference>